<evidence type="ECO:0000313" key="1">
    <source>
        <dbReference type="EMBL" id="VVP59723.1"/>
    </source>
</evidence>
<comment type="caution">
    <text evidence="1">The sequence shown here is derived from an EMBL/GenBank/DDBJ whole genome shotgun (WGS) entry which is preliminary data.</text>
</comment>
<name>A0A8H2RKW8_PSEFL</name>
<gene>
    <name evidence="1" type="ORF">PS900_06103</name>
</gene>
<proteinExistence type="predicted"/>
<evidence type="ECO:0000313" key="2">
    <source>
        <dbReference type="Proteomes" id="UP000325723"/>
    </source>
</evidence>
<sequence length="86" mass="9294">MNNYQALEHGSQGSNNPVLFLNVSAPSSELMDAANWRLGAARDLLEVLTMSSADDGFPRDVAKVSRALLLLMDDAESLYQAARALV</sequence>
<dbReference type="RefSeq" id="WP_150759679.1">
    <property type="nucleotide sequence ID" value="NZ_CABVIE010000035.1"/>
</dbReference>
<dbReference type="AlphaFoldDB" id="A0A8H2RKW8"/>
<protein>
    <submittedName>
        <fullName evidence="1">Uncharacterized protein</fullName>
    </submittedName>
</protein>
<reference evidence="1 2" key="1">
    <citation type="submission" date="2019-09" db="EMBL/GenBank/DDBJ databases">
        <authorList>
            <person name="Chandra G."/>
            <person name="Truman W A."/>
        </authorList>
    </citation>
    <scope>NUCLEOTIDE SEQUENCE [LARGE SCALE GENOMIC DNA]</scope>
    <source>
        <strain evidence="1">PS900</strain>
    </source>
</reference>
<dbReference type="EMBL" id="CABVIE010000035">
    <property type="protein sequence ID" value="VVP59723.1"/>
    <property type="molecule type" value="Genomic_DNA"/>
</dbReference>
<accession>A0A8H2RKW8</accession>
<dbReference type="Proteomes" id="UP000325723">
    <property type="component" value="Unassembled WGS sequence"/>
</dbReference>
<organism evidence="1 2">
    <name type="scientific">Pseudomonas fluorescens</name>
    <dbReference type="NCBI Taxonomy" id="294"/>
    <lineage>
        <taxon>Bacteria</taxon>
        <taxon>Pseudomonadati</taxon>
        <taxon>Pseudomonadota</taxon>
        <taxon>Gammaproteobacteria</taxon>
        <taxon>Pseudomonadales</taxon>
        <taxon>Pseudomonadaceae</taxon>
        <taxon>Pseudomonas</taxon>
    </lineage>
</organism>